<sequence>MYQYMWNEIKLLCKHLTGKKLDMKNFHADFEKPAHCAVLNTFLNCKIVCCFFHLSQSFYRKIQKHYYLHSKYKEENSEVGNWLRYFYGLAFLPPSEVGDEYAQLMSIAPNIEHVTHFADYVLNYYVSEDADFNPSIWAAEPSDSPRSTNGPESFHSIIIHNFIHPIQTFSK</sequence>
<protein>
    <recommendedName>
        <fullName evidence="2">MULE transposase domain-containing protein</fullName>
    </recommendedName>
</protein>
<gene>
    <name evidence="1" type="ORF">g.55465</name>
</gene>
<accession>A0A2S2PM50</accession>
<reference evidence="1" key="1">
    <citation type="submission" date="2018-04" db="EMBL/GenBank/DDBJ databases">
        <title>Transcriptome of Schizaphis graminum biotype I.</title>
        <authorList>
            <person name="Scully E.D."/>
            <person name="Geib S.M."/>
            <person name="Palmer N.A."/>
            <person name="Koch K."/>
            <person name="Bradshaw J."/>
            <person name="Heng-Moss T."/>
            <person name="Sarath G."/>
        </authorList>
    </citation>
    <scope>NUCLEOTIDE SEQUENCE</scope>
</reference>
<dbReference type="EMBL" id="GGMR01017739">
    <property type="protein sequence ID" value="MBY30358.1"/>
    <property type="molecule type" value="Transcribed_RNA"/>
</dbReference>
<proteinExistence type="predicted"/>
<dbReference type="AlphaFoldDB" id="A0A2S2PM50"/>
<evidence type="ECO:0008006" key="2">
    <source>
        <dbReference type="Google" id="ProtNLM"/>
    </source>
</evidence>
<name>A0A2S2PM50_SCHGA</name>
<organism evidence="1">
    <name type="scientific">Schizaphis graminum</name>
    <name type="common">Green bug aphid</name>
    <dbReference type="NCBI Taxonomy" id="13262"/>
    <lineage>
        <taxon>Eukaryota</taxon>
        <taxon>Metazoa</taxon>
        <taxon>Ecdysozoa</taxon>
        <taxon>Arthropoda</taxon>
        <taxon>Hexapoda</taxon>
        <taxon>Insecta</taxon>
        <taxon>Pterygota</taxon>
        <taxon>Neoptera</taxon>
        <taxon>Paraneoptera</taxon>
        <taxon>Hemiptera</taxon>
        <taxon>Sternorrhyncha</taxon>
        <taxon>Aphidomorpha</taxon>
        <taxon>Aphidoidea</taxon>
        <taxon>Aphididae</taxon>
        <taxon>Aphidini</taxon>
        <taxon>Schizaphis</taxon>
    </lineage>
</organism>
<evidence type="ECO:0000313" key="1">
    <source>
        <dbReference type="EMBL" id="MBY30358.1"/>
    </source>
</evidence>